<feature type="domain" description="Cytochrome c" evidence="7">
    <location>
        <begin position="226"/>
        <end position="313"/>
    </location>
</feature>
<dbReference type="GO" id="GO:0009055">
    <property type="term" value="F:electron transfer activity"/>
    <property type="evidence" value="ECO:0007669"/>
    <property type="project" value="InterPro"/>
</dbReference>
<evidence type="ECO:0000313" key="8">
    <source>
        <dbReference type="EMBL" id="ACB36389.1"/>
    </source>
</evidence>
<evidence type="ECO:0000256" key="6">
    <source>
        <dbReference type="PROSITE-ProRule" id="PRU00433"/>
    </source>
</evidence>
<dbReference type="InterPro" id="IPR008168">
    <property type="entry name" value="Cyt_C_IC"/>
</dbReference>
<reference evidence="8 9" key="1">
    <citation type="submission" date="2008-03" db="EMBL/GenBank/DDBJ databases">
        <title>Complete sequence of Leptothrix cholodnii SP-6.</title>
        <authorList>
            <consortium name="US DOE Joint Genome Institute"/>
            <person name="Copeland A."/>
            <person name="Lucas S."/>
            <person name="Lapidus A."/>
            <person name="Glavina del Rio T."/>
            <person name="Dalin E."/>
            <person name="Tice H."/>
            <person name="Bruce D."/>
            <person name="Goodwin L."/>
            <person name="Pitluck S."/>
            <person name="Chertkov O."/>
            <person name="Brettin T."/>
            <person name="Detter J.C."/>
            <person name="Han C."/>
            <person name="Kuske C.R."/>
            <person name="Schmutz J."/>
            <person name="Larimer F."/>
            <person name="Land M."/>
            <person name="Hauser L."/>
            <person name="Kyrpides N."/>
            <person name="Lykidis A."/>
            <person name="Emerson D."/>
            <person name="Richardson P."/>
        </authorList>
    </citation>
    <scope>NUCLEOTIDE SEQUENCE [LARGE SCALE GENOMIC DNA]</scope>
    <source>
        <strain evidence="9">ATCC 51168 / LMG 8142 / SP-6</strain>
    </source>
</reference>
<dbReference type="SUPFAM" id="SSF46626">
    <property type="entry name" value="Cytochrome c"/>
    <property type="match status" value="2"/>
</dbReference>
<dbReference type="InterPro" id="IPR050597">
    <property type="entry name" value="Cytochrome_c_Oxidase_Subunit"/>
</dbReference>
<organism evidence="8 9">
    <name type="scientific">Leptothrix cholodnii (strain ATCC 51168 / LMG 8142 / SP-6)</name>
    <name type="common">Leptothrix discophora (strain SP-6)</name>
    <dbReference type="NCBI Taxonomy" id="395495"/>
    <lineage>
        <taxon>Bacteria</taxon>
        <taxon>Pseudomonadati</taxon>
        <taxon>Pseudomonadota</taxon>
        <taxon>Betaproteobacteria</taxon>
        <taxon>Burkholderiales</taxon>
        <taxon>Sphaerotilaceae</taxon>
        <taxon>Leptothrix</taxon>
    </lineage>
</organism>
<dbReference type="InterPro" id="IPR009056">
    <property type="entry name" value="Cyt_c-like_dom"/>
</dbReference>
<dbReference type="HOGENOM" id="CLU_825504_0_0_4"/>
<accession>B1XXS0</accession>
<evidence type="ECO:0000256" key="2">
    <source>
        <dbReference type="ARBA" id="ARBA00022617"/>
    </source>
</evidence>
<keyword evidence="2 6" id="KW-0349">Heme</keyword>
<dbReference type="EMBL" id="CP001013">
    <property type="protein sequence ID" value="ACB36389.1"/>
    <property type="molecule type" value="Genomic_DNA"/>
</dbReference>
<dbReference type="PRINTS" id="PR00605">
    <property type="entry name" value="CYTCHROMECIC"/>
</dbReference>
<evidence type="ECO:0000256" key="4">
    <source>
        <dbReference type="ARBA" id="ARBA00022982"/>
    </source>
</evidence>
<keyword evidence="3 6" id="KW-0479">Metal-binding</keyword>
<dbReference type="AlphaFoldDB" id="B1XXS0"/>
<dbReference type="PROSITE" id="PS51007">
    <property type="entry name" value="CYTC"/>
    <property type="match status" value="2"/>
</dbReference>
<evidence type="ECO:0000256" key="1">
    <source>
        <dbReference type="ARBA" id="ARBA00022448"/>
    </source>
</evidence>
<dbReference type="Pfam" id="PF13442">
    <property type="entry name" value="Cytochrome_CBB3"/>
    <property type="match status" value="2"/>
</dbReference>
<dbReference type="PANTHER" id="PTHR33751">
    <property type="entry name" value="CBB3-TYPE CYTOCHROME C OXIDASE SUBUNIT FIXP"/>
    <property type="match status" value="1"/>
</dbReference>
<dbReference type="STRING" id="395495.Lcho_4137"/>
<keyword evidence="9" id="KW-1185">Reference proteome</keyword>
<dbReference type="KEGG" id="lch:Lcho_4137"/>
<feature type="domain" description="Cytochrome c" evidence="7">
    <location>
        <begin position="22"/>
        <end position="107"/>
    </location>
</feature>
<proteinExistence type="predicted"/>
<dbReference type="GO" id="GO:0020037">
    <property type="term" value="F:heme binding"/>
    <property type="evidence" value="ECO:0007669"/>
    <property type="project" value="InterPro"/>
</dbReference>
<dbReference type="Gene3D" id="1.10.760.10">
    <property type="entry name" value="Cytochrome c-like domain"/>
    <property type="match status" value="2"/>
</dbReference>
<evidence type="ECO:0000259" key="7">
    <source>
        <dbReference type="PROSITE" id="PS51007"/>
    </source>
</evidence>
<keyword evidence="4" id="KW-0249">Electron transport</keyword>
<name>B1XXS0_LEPCP</name>
<evidence type="ECO:0000313" key="9">
    <source>
        <dbReference type="Proteomes" id="UP000001693"/>
    </source>
</evidence>
<gene>
    <name evidence="8" type="ordered locus">Lcho_4137</name>
</gene>
<dbReference type="eggNOG" id="COG2010">
    <property type="taxonomic scope" value="Bacteria"/>
</dbReference>
<sequence length="320" mass="34828" precursor="true">MMLLLCAGGAAADTSAKAEAEARHELGRKVYNFRCYFCHGYSGNARTLAATYLSPPPRDFTTAKQLTEPAVLDALRHGRSGTAMQSFSAILDEAEMAAVAAFVLREFVRDQARNTAYHTRENGWPEHQRFAAAFPFATGAIALDADVESLSAGQRRGRALFLSSCISCHDRARVIDEGPAWSARPLSYPRMGFVPGQAPPSEVDAVSGASVYAQHEVAPRIAGLTRQQRRGERLFQANCAFCHGADGSGKNWIGQFMQPKARDLTQYTAQTLPAARLRQVIRDGLPGTSMPAWGAVLKPAEIEAIGAYVRRAMFRREGPP</sequence>
<protein>
    <submittedName>
        <fullName evidence="8">Cytochrome c class I</fullName>
    </submittedName>
</protein>
<evidence type="ECO:0000256" key="3">
    <source>
        <dbReference type="ARBA" id="ARBA00022723"/>
    </source>
</evidence>
<dbReference type="GO" id="GO:0005506">
    <property type="term" value="F:iron ion binding"/>
    <property type="evidence" value="ECO:0007669"/>
    <property type="project" value="InterPro"/>
</dbReference>
<dbReference type="InterPro" id="IPR036909">
    <property type="entry name" value="Cyt_c-like_dom_sf"/>
</dbReference>
<keyword evidence="1" id="KW-0813">Transport</keyword>
<keyword evidence="5 6" id="KW-0408">Iron</keyword>
<dbReference type="Proteomes" id="UP000001693">
    <property type="component" value="Chromosome"/>
</dbReference>
<dbReference type="PANTHER" id="PTHR33751:SF1">
    <property type="entry name" value="CBB3-TYPE CYTOCHROME C OXIDASE SUBUNIT FIXP"/>
    <property type="match status" value="1"/>
</dbReference>
<evidence type="ECO:0000256" key="5">
    <source>
        <dbReference type="ARBA" id="ARBA00023004"/>
    </source>
</evidence>